<evidence type="ECO:0000256" key="1">
    <source>
        <dbReference type="ARBA" id="ARBA00001971"/>
    </source>
</evidence>
<dbReference type="GO" id="GO:0004497">
    <property type="term" value="F:monooxygenase activity"/>
    <property type="evidence" value="ECO:0007669"/>
    <property type="project" value="UniProtKB-KW"/>
</dbReference>
<dbReference type="GO" id="GO:0005506">
    <property type="term" value="F:iron ion binding"/>
    <property type="evidence" value="ECO:0007669"/>
    <property type="project" value="InterPro"/>
</dbReference>
<keyword evidence="8" id="KW-0503">Monooxygenase</keyword>
<keyword evidence="9" id="KW-1133">Transmembrane helix</keyword>
<dbReference type="AlphaFoldDB" id="A0A9X0ASK2"/>
<proteinExistence type="inferred from homology"/>
<dbReference type="GO" id="GO:0016705">
    <property type="term" value="F:oxidoreductase activity, acting on paired donors, with incorporation or reduction of molecular oxygen"/>
    <property type="evidence" value="ECO:0007669"/>
    <property type="project" value="InterPro"/>
</dbReference>
<evidence type="ECO:0000256" key="4">
    <source>
        <dbReference type="ARBA" id="ARBA00022723"/>
    </source>
</evidence>
<keyword evidence="9" id="KW-0472">Membrane</keyword>
<evidence type="ECO:0000256" key="6">
    <source>
        <dbReference type="ARBA" id="ARBA00023026"/>
    </source>
</evidence>
<keyword evidence="5 7" id="KW-0408">Iron</keyword>
<comment type="caution">
    <text evidence="10">The sequence shown here is derived from an EMBL/GenBank/DDBJ whole genome shotgun (WGS) entry which is preliminary data.</text>
</comment>
<dbReference type="Gene3D" id="1.10.630.10">
    <property type="entry name" value="Cytochrome P450"/>
    <property type="match status" value="2"/>
</dbReference>
<keyword evidence="9" id="KW-0812">Transmembrane</keyword>
<keyword evidence="6" id="KW-0843">Virulence</keyword>
<dbReference type="EMBL" id="JAPEIS010000003">
    <property type="protein sequence ID" value="KAJ8068182.1"/>
    <property type="molecule type" value="Genomic_DNA"/>
</dbReference>
<reference evidence="10" key="1">
    <citation type="submission" date="2022-11" db="EMBL/GenBank/DDBJ databases">
        <title>Genome Resource of Sclerotinia nivalis Strain SnTB1, a Plant Pathogen Isolated from American Ginseng.</title>
        <authorList>
            <person name="Fan S."/>
        </authorList>
    </citation>
    <scope>NUCLEOTIDE SEQUENCE</scope>
    <source>
        <strain evidence="10">SnTB1</strain>
    </source>
</reference>
<protein>
    <recommendedName>
        <fullName evidence="12">Cytochrome P450</fullName>
    </recommendedName>
</protein>
<dbReference type="InterPro" id="IPR050121">
    <property type="entry name" value="Cytochrome_P450_monoxygenase"/>
</dbReference>
<dbReference type="PRINTS" id="PR00463">
    <property type="entry name" value="EP450I"/>
</dbReference>
<keyword evidence="8" id="KW-0560">Oxidoreductase</keyword>
<organism evidence="10 11">
    <name type="scientific">Sclerotinia nivalis</name>
    <dbReference type="NCBI Taxonomy" id="352851"/>
    <lineage>
        <taxon>Eukaryota</taxon>
        <taxon>Fungi</taxon>
        <taxon>Dikarya</taxon>
        <taxon>Ascomycota</taxon>
        <taxon>Pezizomycotina</taxon>
        <taxon>Leotiomycetes</taxon>
        <taxon>Helotiales</taxon>
        <taxon>Sclerotiniaceae</taxon>
        <taxon>Sclerotinia</taxon>
    </lineage>
</organism>
<keyword evidence="4 7" id="KW-0479">Metal-binding</keyword>
<keyword evidence="3 7" id="KW-0349">Heme</keyword>
<dbReference type="InterPro" id="IPR002401">
    <property type="entry name" value="Cyt_P450_E_grp-I"/>
</dbReference>
<dbReference type="InterPro" id="IPR017972">
    <property type="entry name" value="Cyt_P450_CS"/>
</dbReference>
<keyword evidence="11" id="KW-1185">Reference proteome</keyword>
<evidence type="ECO:0000256" key="7">
    <source>
        <dbReference type="PIRSR" id="PIRSR602401-1"/>
    </source>
</evidence>
<dbReference type="InterPro" id="IPR001128">
    <property type="entry name" value="Cyt_P450"/>
</dbReference>
<dbReference type="GO" id="GO:0020037">
    <property type="term" value="F:heme binding"/>
    <property type="evidence" value="ECO:0007669"/>
    <property type="project" value="InterPro"/>
</dbReference>
<comment type="similarity">
    <text evidence="2 8">Belongs to the cytochrome P450 family.</text>
</comment>
<evidence type="ECO:0000313" key="10">
    <source>
        <dbReference type="EMBL" id="KAJ8068182.1"/>
    </source>
</evidence>
<dbReference type="Pfam" id="PF00067">
    <property type="entry name" value="p450"/>
    <property type="match status" value="2"/>
</dbReference>
<comment type="cofactor">
    <cofactor evidence="1 7">
        <name>heme</name>
        <dbReference type="ChEBI" id="CHEBI:30413"/>
    </cofactor>
</comment>
<dbReference type="PROSITE" id="PS00086">
    <property type="entry name" value="CYTOCHROME_P450"/>
    <property type="match status" value="1"/>
</dbReference>
<dbReference type="Proteomes" id="UP001152300">
    <property type="component" value="Unassembled WGS sequence"/>
</dbReference>
<gene>
    <name evidence="10" type="ORF">OCU04_003752</name>
</gene>
<dbReference type="InterPro" id="IPR036396">
    <property type="entry name" value="Cyt_P450_sf"/>
</dbReference>
<evidence type="ECO:0000256" key="2">
    <source>
        <dbReference type="ARBA" id="ARBA00010617"/>
    </source>
</evidence>
<evidence type="ECO:0000256" key="5">
    <source>
        <dbReference type="ARBA" id="ARBA00023004"/>
    </source>
</evidence>
<name>A0A9X0ASK2_9HELO</name>
<accession>A0A9X0ASK2</accession>
<dbReference type="PANTHER" id="PTHR24305:SF210">
    <property type="entry name" value="CYTOCHROME P450 MONOOXYGENASE ASQL-RELATED"/>
    <property type="match status" value="1"/>
</dbReference>
<feature type="binding site" description="axial binding residue" evidence="7">
    <location>
        <position position="422"/>
    </location>
    <ligand>
        <name>heme</name>
        <dbReference type="ChEBI" id="CHEBI:30413"/>
    </ligand>
    <ligandPart>
        <name>Fe</name>
        <dbReference type="ChEBI" id="CHEBI:18248"/>
    </ligandPart>
</feature>
<evidence type="ECO:0000256" key="9">
    <source>
        <dbReference type="SAM" id="Phobius"/>
    </source>
</evidence>
<dbReference type="SUPFAM" id="SSF48264">
    <property type="entry name" value="Cytochrome P450"/>
    <property type="match status" value="1"/>
</dbReference>
<dbReference type="OrthoDB" id="1470350at2759"/>
<evidence type="ECO:0008006" key="12">
    <source>
        <dbReference type="Google" id="ProtNLM"/>
    </source>
</evidence>
<sequence>MHGLVTLIEVVCLLFCIYRLFRIPYLLFFHPLAKFPGPTIAAFSNVWYAYHWLSGRYPWAIEDALLKYGDVVRIAPNELVFLTPQAFHDIYLPQNKKLEVFEKTNFQNRGKDLGGIVFEEDPVKHRETARKLSLAFSNQSLRAMEPVIRKHMDYFVERMKELSDTDEGVEIVQWTDWLAMDSSTDLTWNEEANQMKNQKSSVHLEALLAFNSFATVIMVYKRFPFLHALQYLFIPVMKLPVYIAMTKATSEAIMRRMSRTGNTPHLDYFDSILPAGTPIPKPVRTYAYSALFFLLEEPECCEILAKEIRSRFEKYEDISPEALNELPYLHAVLEESLRMLPQNNTGLPRLSPGAMVDGHYVPKGTHIQTSIFTLSRSPRYFHNLQKFRPERWLPSSHPLHDSKYDKDALSSLHFFSLGPRACLGREMAWMQEKLFVAKVVWMFDLVRVEEHAGHKWKMAQTGKRDLKGLEMLEKRLLHYGFLVKPEIRARFVARR</sequence>
<feature type="transmembrane region" description="Helical" evidence="9">
    <location>
        <begin position="6"/>
        <end position="28"/>
    </location>
</feature>
<dbReference type="PANTHER" id="PTHR24305">
    <property type="entry name" value="CYTOCHROME P450"/>
    <property type="match status" value="1"/>
</dbReference>
<evidence type="ECO:0000256" key="3">
    <source>
        <dbReference type="ARBA" id="ARBA00022617"/>
    </source>
</evidence>
<evidence type="ECO:0000313" key="11">
    <source>
        <dbReference type="Proteomes" id="UP001152300"/>
    </source>
</evidence>
<evidence type="ECO:0000256" key="8">
    <source>
        <dbReference type="RuleBase" id="RU000461"/>
    </source>
</evidence>